<name>A0A8H3LWX9_9GLOM</name>
<proteinExistence type="predicted"/>
<keyword evidence="1" id="KW-0812">Transmembrane</keyword>
<feature type="transmembrane region" description="Helical" evidence="1">
    <location>
        <begin position="76"/>
        <end position="92"/>
    </location>
</feature>
<dbReference type="OrthoDB" id="2345574at2759"/>
<comment type="caution">
    <text evidence="2">The sequence shown here is derived from an EMBL/GenBank/DDBJ whole genome shotgun (WGS) entry which is preliminary data.</text>
</comment>
<evidence type="ECO:0000313" key="3">
    <source>
        <dbReference type="Proteomes" id="UP000615446"/>
    </source>
</evidence>
<feature type="transmembrane region" description="Helical" evidence="1">
    <location>
        <begin position="293"/>
        <end position="315"/>
    </location>
</feature>
<keyword evidence="1" id="KW-0472">Membrane</keyword>
<sequence>MNGLNPTMNATGITECRWEIKIEGCKDALFFRVIVEIALTLHIIAFIISTNLLLYRKIKCNGVLWNGQCFTALDGFLFWADIWCIGRIIFIIDQLENFTKGSIILRYILFEIMVFPPIIAVATYTSGLFYAIPRINFNRRISIEEPMTPKQNVIKNQIYLPRPHVVSRFYWFFVIFFFVMTFVPLMIAAIAEKNNDNRLKDIFWPIHFLTHAISFGLLTVVLIYYGRMLVRLTEKSASLSNDEFEKQKYKKFLNKIKIFNITLSFVFILYILGLTIFAFWRKQIYSYEIINKIFAVMMGIMSVVATLIIVCVLLYNEMIAPIITLVELNDEKNDRPISEFDDDQPTSQKIFNNHQ</sequence>
<keyword evidence="1" id="KW-1133">Transmembrane helix</keyword>
<reference evidence="2" key="1">
    <citation type="submission" date="2019-10" db="EMBL/GenBank/DDBJ databases">
        <title>Conservation and host-specific expression of non-tandemly repeated heterogenous ribosome RNA gene in arbuscular mycorrhizal fungi.</title>
        <authorList>
            <person name="Maeda T."/>
            <person name="Kobayashi Y."/>
            <person name="Nakagawa T."/>
            <person name="Ezawa T."/>
            <person name="Yamaguchi K."/>
            <person name="Bino T."/>
            <person name="Nishimoto Y."/>
            <person name="Shigenobu S."/>
            <person name="Kawaguchi M."/>
        </authorList>
    </citation>
    <scope>NUCLEOTIDE SEQUENCE</scope>
    <source>
        <strain evidence="2">HR1</strain>
    </source>
</reference>
<gene>
    <name evidence="2" type="ORF">RCL2_002130400</name>
</gene>
<organism evidence="2 3">
    <name type="scientific">Rhizophagus clarus</name>
    <dbReference type="NCBI Taxonomy" id="94130"/>
    <lineage>
        <taxon>Eukaryota</taxon>
        <taxon>Fungi</taxon>
        <taxon>Fungi incertae sedis</taxon>
        <taxon>Mucoromycota</taxon>
        <taxon>Glomeromycotina</taxon>
        <taxon>Glomeromycetes</taxon>
        <taxon>Glomerales</taxon>
        <taxon>Glomeraceae</taxon>
        <taxon>Rhizophagus</taxon>
    </lineage>
</organism>
<dbReference type="Proteomes" id="UP000615446">
    <property type="component" value="Unassembled WGS sequence"/>
</dbReference>
<feature type="transmembrane region" description="Helical" evidence="1">
    <location>
        <begin position="29"/>
        <end position="55"/>
    </location>
</feature>
<feature type="transmembrane region" description="Helical" evidence="1">
    <location>
        <begin position="169"/>
        <end position="190"/>
    </location>
</feature>
<feature type="transmembrane region" description="Helical" evidence="1">
    <location>
        <begin position="104"/>
        <end position="132"/>
    </location>
</feature>
<dbReference type="EMBL" id="BLAL01000236">
    <property type="protein sequence ID" value="GES94569.1"/>
    <property type="molecule type" value="Genomic_DNA"/>
</dbReference>
<evidence type="ECO:0000313" key="2">
    <source>
        <dbReference type="EMBL" id="GES94569.1"/>
    </source>
</evidence>
<feature type="transmembrane region" description="Helical" evidence="1">
    <location>
        <begin position="258"/>
        <end position="281"/>
    </location>
</feature>
<protein>
    <submittedName>
        <fullName evidence="2">Uncharacterized protein</fullName>
    </submittedName>
</protein>
<dbReference type="AlphaFoldDB" id="A0A8H3LWX9"/>
<accession>A0A8H3LWX9</accession>
<feature type="transmembrane region" description="Helical" evidence="1">
    <location>
        <begin position="202"/>
        <end position="225"/>
    </location>
</feature>
<evidence type="ECO:0000256" key="1">
    <source>
        <dbReference type="SAM" id="Phobius"/>
    </source>
</evidence>